<sequence length="374" mass="42181">MVNDAKKRLPSNLRGQARTPPVDMRIHRSAPVSAGKKAASARDKVAAYTGMGMKTVDKGLSEEEREAVRREFRERFSPGVRALPSTISGLAALANERIEDAIARGQFKNIPRGKGVERDTRADNPFVDTTEYIMNKMIKRQEIVPPWIEKQQELARAANVFRTRLRNDWKRHAARVIASSGGSLQEQMNRAAEYARAEEVHNPRRRNIDEVVVPTNATDDVVMVKVGQSGAANSTTTNPADSPNNDSRPTLSRPFRDSQWEAAERSYMELAVKNLNALTRSYNLMAPELAKKAYFSLERELNNCYADVAPLLADEIKERATRPRQNTFGGSFPPRPQGIFERLGTGSQPTKIYESKAPHYGFKEMWRDLWSRPR</sequence>
<proteinExistence type="predicted"/>
<evidence type="ECO:0000313" key="3">
    <source>
        <dbReference type="EMBL" id="KAL1879091.1"/>
    </source>
</evidence>
<dbReference type="PANTHER" id="PTHR39394:SF1">
    <property type="entry name" value="DNAJ HOMOLOGUE SUBFAMILY C MEMBER 28 CONSERVED DOMAIN-CONTAINING PROTEIN"/>
    <property type="match status" value="1"/>
</dbReference>
<feature type="region of interest" description="Disordered" evidence="1">
    <location>
        <begin position="1"/>
        <end position="39"/>
    </location>
</feature>
<evidence type="ECO:0000313" key="4">
    <source>
        <dbReference type="Proteomes" id="UP001586593"/>
    </source>
</evidence>
<comment type="caution">
    <text evidence="3">The sequence shown here is derived from an EMBL/GenBank/DDBJ whole genome shotgun (WGS) entry which is preliminary data.</text>
</comment>
<dbReference type="InterPro" id="IPR018961">
    <property type="entry name" value="DnaJ_homolog_subfam-C_membr-28"/>
</dbReference>
<feature type="compositionally biased region" description="Polar residues" evidence="1">
    <location>
        <begin position="230"/>
        <end position="250"/>
    </location>
</feature>
<protein>
    <recommendedName>
        <fullName evidence="2">DnaJ homologue subfamily C member 28 conserved domain-containing protein</fullName>
    </recommendedName>
</protein>
<feature type="domain" description="DnaJ homologue subfamily C member 28 conserved" evidence="2">
    <location>
        <begin position="93"/>
        <end position="162"/>
    </location>
</feature>
<dbReference type="PANTHER" id="PTHR39394">
    <property type="entry name" value="YALI0E31793P"/>
    <property type="match status" value="1"/>
</dbReference>
<reference evidence="3 4" key="1">
    <citation type="journal article" date="2024" name="Commun. Biol.">
        <title>Comparative genomic analysis of thermophilic fungi reveals convergent evolutionary adaptations and gene losses.</title>
        <authorList>
            <person name="Steindorff A.S."/>
            <person name="Aguilar-Pontes M.V."/>
            <person name="Robinson A.J."/>
            <person name="Andreopoulos B."/>
            <person name="LaButti K."/>
            <person name="Kuo A."/>
            <person name="Mondo S."/>
            <person name="Riley R."/>
            <person name="Otillar R."/>
            <person name="Haridas S."/>
            <person name="Lipzen A."/>
            <person name="Grimwood J."/>
            <person name="Schmutz J."/>
            <person name="Clum A."/>
            <person name="Reid I.D."/>
            <person name="Moisan M.C."/>
            <person name="Butler G."/>
            <person name="Nguyen T.T.M."/>
            <person name="Dewar K."/>
            <person name="Conant G."/>
            <person name="Drula E."/>
            <person name="Henrissat B."/>
            <person name="Hansel C."/>
            <person name="Singer S."/>
            <person name="Hutchinson M.I."/>
            <person name="de Vries R.P."/>
            <person name="Natvig D.O."/>
            <person name="Powell A.J."/>
            <person name="Tsang A."/>
            <person name="Grigoriev I.V."/>
        </authorList>
    </citation>
    <scope>NUCLEOTIDE SEQUENCE [LARGE SCALE GENOMIC DNA]</scope>
    <source>
        <strain evidence="3 4">ATCC 24622</strain>
    </source>
</reference>
<gene>
    <name evidence="3" type="ORF">VTK73DRAFT_7315</name>
</gene>
<evidence type="ECO:0000259" key="2">
    <source>
        <dbReference type="Pfam" id="PF09350"/>
    </source>
</evidence>
<feature type="region of interest" description="Disordered" evidence="1">
    <location>
        <begin position="324"/>
        <end position="351"/>
    </location>
</feature>
<dbReference type="Proteomes" id="UP001586593">
    <property type="component" value="Unassembled WGS sequence"/>
</dbReference>
<evidence type="ECO:0000256" key="1">
    <source>
        <dbReference type="SAM" id="MobiDB-lite"/>
    </source>
</evidence>
<keyword evidence="4" id="KW-1185">Reference proteome</keyword>
<accession>A0ABR3XSW8</accession>
<dbReference type="Pfam" id="PF09350">
    <property type="entry name" value="DJC28_CD"/>
    <property type="match status" value="1"/>
</dbReference>
<organism evidence="3 4">
    <name type="scientific">Phialemonium thermophilum</name>
    <dbReference type="NCBI Taxonomy" id="223376"/>
    <lineage>
        <taxon>Eukaryota</taxon>
        <taxon>Fungi</taxon>
        <taxon>Dikarya</taxon>
        <taxon>Ascomycota</taxon>
        <taxon>Pezizomycotina</taxon>
        <taxon>Sordariomycetes</taxon>
        <taxon>Sordariomycetidae</taxon>
        <taxon>Cephalothecales</taxon>
        <taxon>Cephalothecaceae</taxon>
        <taxon>Phialemonium</taxon>
    </lineage>
</organism>
<name>A0ABR3XSW8_9PEZI</name>
<feature type="region of interest" description="Disordered" evidence="1">
    <location>
        <begin position="230"/>
        <end position="254"/>
    </location>
</feature>
<dbReference type="EMBL" id="JAZHXJ010000046">
    <property type="protein sequence ID" value="KAL1879091.1"/>
    <property type="molecule type" value="Genomic_DNA"/>
</dbReference>